<dbReference type="GO" id="GO:0030246">
    <property type="term" value="F:carbohydrate binding"/>
    <property type="evidence" value="ECO:0007669"/>
    <property type="project" value="UniProtKB-KW"/>
</dbReference>
<evidence type="ECO:0000256" key="6">
    <source>
        <dbReference type="ARBA" id="ARBA00022527"/>
    </source>
</evidence>
<keyword evidence="12 22" id="KW-0418">Kinase</keyword>
<dbReference type="GO" id="GO:0005886">
    <property type="term" value="C:plasma membrane"/>
    <property type="evidence" value="ECO:0000318"/>
    <property type="project" value="GO_Central"/>
</dbReference>
<dbReference type="SUPFAM" id="SSF56112">
    <property type="entry name" value="Protein kinase-like (PK-like)"/>
    <property type="match status" value="1"/>
</dbReference>
<gene>
    <name evidence="22" type="ORF">ZOSMA_186G00110</name>
</gene>
<dbReference type="PROSITE" id="PS00307">
    <property type="entry name" value="LECTIN_LEGUME_BETA"/>
    <property type="match status" value="1"/>
</dbReference>
<dbReference type="Proteomes" id="UP000036987">
    <property type="component" value="Unassembled WGS sequence"/>
</dbReference>
<dbReference type="AlphaFoldDB" id="A0A0K9PQC6"/>
<sequence length="676" mass="76319">MVVFLIVIFLLLNFLSGPLAEQRNFIFQSLNQTIRDELSFKGDSTFSREALQLTPDTLNNPSFLQNKSGRVIIPQKFRLWKNNHVASFHSSFVINIFHPANIAAEGMTFVILPSLTQVPDNSHGGFLGLTNSTIDGSPDNRFVAVEFDTFKQPYDPDDNHIGLNINSVNSTITRPLTNDTYGYNLILSPTNVDVFFTVWIDYDGTRRKIQIYMANHDNRSITVPKPSIPVLTSQLDLSKYLLQDSYFGFSASTGDNIQLNCVLRWNLTVEIIPPEPGVDVKGLLLKAGVPCLVMSIFVIMWLIWSYVRAIRKKQRSEEQLEFALKTLPGMPKEYAFKDLKIATCNFDDRNQLGKGGFGSVYGGRLSKEGIDVAVKTFLRDNCQGDFLSELTIINRLRHRNLVPLLGWCYKNKNLLLVYELMPNGSLDKHLFNTETPLAWERRYNTVVGVSSALHYLHNEYDNTVVHRDLKASNIMLDSMFNARLGDFGLARAIDNEKTSYTEQGHGGMPGTVGYIAPECFHTQKATRESDVYGFGVVVLEVVCGRKPVLIPEVDGFRLLIDWVWMLYREGRIPEAVDERVLDIREEEEESGYVGNEAERLLRLGLACSHPMAEERPKMHDIVQIVNKKMPVPDVPHFKPAFIWPGSSPGLLNFSSYSSGSGYPNSDGTRSLNTRPR</sequence>
<dbReference type="GO" id="GO:0051707">
    <property type="term" value="P:response to other organism"/>
    <property type="evidence" value="ECO:0007669"/>
    <property type="project" value="UniProtKB-ARBA"/>
</dbReference>
<evidence type="ECO:0000256" key="16">
    <source>
        <dbReference type="ARBA" id="ARBA00023180"/>
    </source>
</evidence>
<dbReference type="PROSITE" id="PS00107">
    <property type="entry name" value="PROTEIN_KINASE_ATP"/>
    <property type="match status" value="1"/>
</dbReference>
<dbReference type="Gene3D" id="1.10.510.10">
    <property type="entry name" value="Transferase(Phosphotransferase) domain 1"/>
    <property type="match status" value="1"/>
</dbReference>
<comment type="caution">
    <text evidence="22">The sequence shown here is derived from an EMBL/GenBank/DDBJ whole genome shotgun (WGS) entry which is preliminary data.</text>
</comment>
<dbReference type="InterPro" id="IPR000719">
    <property type="entry name" value="Prot_kinase_dom"/>
</dbReference>
<keyword evidence="13 17" id="KW-0067">ATP-binding</keyword>
<dbReference type="InterPro" id="IPR017441">
    <property type="entry name" value="Protein_kinase_ATP_BS"/>
</dbReference>
<dbReference type="EMBL" id="LFYR01000685">
    <property type="protein sequence ID" value="KMZ71161.1"/>
    <property type="molecule type" value="Genomic_DNA"/>
</dbReference>
<dbReference type="InterPro" id="IPR019825">
    <property type="entry name" value="Lectin_legB_Mn/Ca_BS"/>
</dbReference>
<dbReference type="GO" id="GO:0006952">
    <property type="term" value="P:defense response"/>
    <property type="evidence" value="ECO:0007669"/>
    <property type="project" value="UniProtKB-ARBA"/>
</dbReference>
<dbReference type="CDD" id="cd14066">
    <property type="entry name" value="STKc_IRAK"/>
    <property type="match status" value="1"/>
</dbReference>
<evidence type="ECO:0000256" key="4">
    <source>
        <dbReference type="ARBA" id="ARBA00012513"/>
    </source>
</evidence>
<feature type="binding site" evidence="17">
    <location>
        <position position="375"/>
    </location>
    <ligand>
        <name>ATP</name>
        <dbReference type="ChEBI" id="CHEBI:30616"/>
    </ligand>
</feature>
<dbReference type="Pfam" id="PF00139">
    <property type="entry name" value="Lectin_legB"/>
    <property type="match status" value="1"/>
</dbReference>
<name>A0A0K9PQC6_ZOSMR</name>
<keyword evidence="14 19" id="KW-1133">Transmembrane helix</keyword>
<dbReference type="Pfam" id="PF07714">
    <property type="entry name" value="PK_Tyr_Ser-Thr"/>
    <property type="match status" value="1"/>
</dbReference>
<evidence type="ECO:0000256" key="10">
    <source>
        <dbReference type="ARBA" id="ARBA00022734"/>
    </source>
</evidence>
<evidence type="ECO:0000256" key="13">
    <source>
        <dbReference type="ARBA" id="ARBA00022840"/>
    </source>
</evidence>
<proteinExistence type="inferred from homology"/>
<evidence type="ECO:0000256" key="18">
    <source>
        <dbReference type="SAM" id="MobiDB-lite"/>
    </source>
</evidence>
<dbReference type="PROSITE" id="PS50011">
    <property type="entry name" value="PROTEIN_KINASE_DOM"/>
    <property type="match status" value="1"/>
</dbReference>
<evidence type="ECO:0000313" key="22">
    <source>
        <dbReference type="EMBL" id="KMZ71161.1"/>
    </source>
</evidence>
<accession>A0A0K9PQC6</accession>
<evidence type="ECO:0000259" key="21">
    <source>
        <dbReference type="PROSITE" id="PS50011"/>
    </source>
</evidence>
<evidence type="ECO:0000256" key="2">
    <source>
        <dbReference type="ARBA" id="ARBA00008536"/>
    </source>
</evidence>
<evidence type="ECO:0000256" key="14">
    <source>
        <dbReference type="ARBA" id="ARBA00022989"/>
    </source>
</evidence>
<dbReference type="GO" id="GO:0005524">
    <property type="term" value="F:ATP binding"/>
    <property type="evidence" value="ECO:0007669"/>
    <property type="project" value="UniProtKB-UniRule"/>
</dbReference>
<feature type="transmembrane region" description="Helical" evidence="19">
    <location>
        <begin position="283"/>
        <end position="307"/>
    </location>
</feature>
<evidence type="ECO:0000256" key="11">
    <source>
        <dbReference type="ARBA" id="ARBA00022741"/>
    </source>
</evidence>
<evidence type="ECO:0000256" key="19">
    <source>
        <dbReference type="SAM" id="Phobius"/>
    </source>
</evidence>
<keyword evidence="10" id="KW-0430">Lectin</keyword>
<evidence type="ECO:0000256" key="5">
    <source>
        <dbReference type="ARBA" id="ARBA00022475"/>
    </source>
</evidence>
<dbReference type="PROSITE" id="PS00108">
    <property type="entry name" value="PROTEIN_KINASE_ST"/>
    <property type="match status" value="1"/>
</dbReference>
<dbReference type="FunFam" id="1.10.510.10:FF:000444">
    <property type="entry name" value="probable L-type lectin-domain containing receptor kinase S.5"/>
    <property type="match status" value="1"/>
</dbReference>
<evidence type="ECO:0000256" key="3">
    <source>
        <dbReference type="ARBA" id="ARBA00010217"/>
    </source>
</evidence>
<keyword evidence="6" id="KW-0723">Serine/threonine-protein kinase</keyword>
<keyword evidence="23" id="KW-1185">Reference proteome</keyword>
<organism evidence="22 23">
    <name type="scientific">Zostera marina</name>
    <name type="common">Eelgrass</name>
    <dbReference type="NCBI Taxonomy" id="29655"/>
    <lineage>
        <taxon>Eukaryota</taxon>
        <taxon>Viridiplantae</taxon>
        <taxon>Streptophyta</taxon>
        <taxon>Embryophyta</taxon>
        <taxon>Tracheophyta</taxon>
        <taxon>Spermatophyta</taxon>
        <taxon>Magnoliopsida</taxon>
        <taxon>Liliopsida</taxon>
        <taxon>Zosteraceae</taxon>
        <taxon>Zostera</taxon>
    </lineage>
</organism>
<protein>
    <recommendedName>
        <fullName evidence="4">non-specific serine/threonine protein kinase</fullName>
        <ecNumber evidence="4">2.7.11.1</ecNumber>
    </recommendedName>
</protein>
<dbReference type="InterPro" id="IPR008271">
    <property type="entry name" value="Ser/Thr_kinase_AS"/>
</dbReference>
<evidence type="ECO:0000256" key="20">
    <source>
        <dbReference type="SAM" id="SignalP"/>
    </source>
</evidence>
<keyword evidence="9 20" id="KW-0732">Signal</keyword>
<keyword evidence="7" id="KW-0808">Transferase</keyword>
<keyword evidence="8 19" id="KW-0812">Transmembrane</keyword>
<dbReference type="InterPro" id="IPR050528">
    <property type="entry name" value="L-type_Lectin-RKs"/>
</dbReference>
<evidence type="ECO:0000256" key="12">
    <source>
        <dbReference type="ARBA" id="ARBA00022777"/>
    </source>
</evidence>
<feature type="region of interest" description="Disordered" evidence="18">
    <location>
        <begin position="655"/>
        <end position="676"/>
    </location>
</feature>
<evidence type="ECO:0000256" key="1">
    <source>
        <dbReference type="ARBA" id="ARBA00004251"/>
    </source>
</evidence>
<evidence type="ECO:0000256" key="9">
    <source>
        <dbReference type="ARBA" id="ARBA00022729"/>
    </source>
</evidence>
<dbReference type="SMART" id="SM00220">
    <property type="entry name" value="S_TKc"/>
    <property type="match status" value="1"/>
</dbReference>
<dbReference type="InterPro" id="IPR011009">
    <property type="entry name" value="Kinase-like_dom_sf"/>
</dbReference>
<keyword evidence="5" id="KW-1003">Cell membrane</keyword>
<comment type="similarity">
    <text evidence="3">In the C-terminal section; belongs to the protein kinase superfamily. Ser/Thr protein kinase family.</text>
</comment>
<dbReference type="CDD" id="cd06899">
    <property type="entry name" value="lectin_legume_LecRK_Arcelin_ConA"/>
    <property type="match status" value="1"/>
</dbReference>
<feature type="compositionally biased region" description="Polar residues" evidence="18">
    <location>
        <begin position="663"/>
        <end position="676"/>
    </location>
</feature>
<feature type="signal peptide" evidence="20">
    <location>
        <begin position="1"/>
        <end position="20"/>
    </location>
</feature>
<dbReference type="GO" id="GO:0004674">
    <property type="term" value="F:protein serine/threonine kinase activity"/>
    <property type="evidence" value="ECO:0007669"/>
    <property type="project" value="UniProtKB-KW"/>
</dbReference>
<dbReference type="EC" id="2.7.11.1" evidence="4"/>
<dbReference type="SUPFAM" id="SSF49899">
    <property type="entry name" value="Concanavalin A-like lectins/glucanases"/>
    <property type="match status" value="1"/>
</dbReference>
<dbReference type="InterPro" id="IPR001220">
    <property type="entry name" value="Legume_lectin_dom"/>
</dbReference>
<dbReference type="OMA" id="WIQYDGG"/>
<evidence type="ECO:0000256" key="15">
    <source>
        <dbReference type="ARBA" id="ARBA00023136"/>
    </source>
</evidence>
<dbReference type="STRING" id="29655.A0A0K9PQC6"/>
<keyword evidence="15 19" id="KW-0472">Membrane</keyword>
<keyword evidence="11 17" id="KW-0547">Nucleotide-binding</keyword>
<evidence type="ECO:0000256" key="7">
    <source>
        <dbReference type="ARBA" id="ARBA00022679"/>
    </source>
</evidence>
<feature type="chain" id="PRO_5005527939" description="non-specific serine/threonine protein kinase" evidence="20">
    <location>
        <begin position="21"/>
        <end position="676"/>
    </location>
</feature>
<keyword evidence="16" id="KW-0325">Glycoprotein</keyword>
<evidence type="ECO:0000256" key="17">
    <source>
        <dbReference type="PROSITE-ProRule" id="PRU10141"/>
    </source>
</evidence>
<evidence type="ECO:0000256" key="8">
    <source>
        <dbReference type="ARBA" id="ARBA00022692"/>
    </source>
</evidence>
<reference evidence="23" key="1">
    <citation type="journal article" date="2016" name="Nature">
        <title>The genome of the seagrass Zostera marina reveals angiosperm adaptation to the sea.</title>
        <authorList>
            <person name="Olsen J.L."/>
            <person name="Rouze P."/>
            <person name="Verhelst B."/>
            <person name="Lin Y.-C."/>
            <person name="Bayer T."/>
            <person name="Collen J."/>
            <person name="Dattolo E."/>
            <person name="De Paoli E."/>
            <person name="Dittami S."/>
            <person name="Maumus F."/>
            <person name="Michel G."/>
            <person name="Kersting A."/>
            <person name="Lauritano C."/>
            <person name="Lohaus R."/>
            <person name="Toepel M."/>
            <person name="Tonon T."/>
            <person name="Vanneste K."/>
            <person name="Amirebrahimi M."/>
            <person name="Brakel J."/>
            <person name="Bostroem C."/>
            <person name="Chovatia M."/>
            <person name="Grimwood J."/>
            <person name="Jenkins J.W."/>
            <person name="Jueterbock A."/>
            <person name="Mraz A."/>
            <person name="Stam W.T."/>
            <person name="Tice H."/>
            <person name="Bornberg-Bauer E."/>
            <person name="Green P.J."/>
            <person name="Pearson G.A."/>
            <person name="Procaccini G."/>
            <person name="Duarte C.M."/>
            <person name="Schmutz J."/>
            <person name="Reusch T.B.H."/>
            <person name="Van de Peer Y."/>
        </authorList>
    </citation>
    <scope>NUCLEOTIDE SEQUENCE [LARGE SCALE GENOMIC DNA]</scope>
    <source>
        <strain evidence="23">cv. Finnish</strain>
    </source>
</reference>
<dbReference type="PANTHER" id="PTHR27007">
    <property type="match status" value="1"/>
</dbReference>
<dbReference type="OrthoDB" id="1913956at2759"/>
<dbReference type="InterPro" id="IPR001245">
    <property type="entry name" value="Ser-Thr/Tyr_kinase_cat_dom"/>
</dbReference>
<dbReference type="InterPro" id="IPR013320">
    <property type="entry name" value="ConA-like_dom_sf"/>
</dbReference>
<dbReference type="Gene3D" id="3.30.200.20">
    <property type="entry name" value="Phosphorylase Kinase, domain 1"/>
    <property type="match status" value="1"/>
</dbReference>
<evidence type="ECO:0000313" key="23">
    <source>
        <dbReference type="Proteomes" id="UP000036987"/>
    </source>
</evidence>
<feature type="domain" description="Protein kinase" evidence="21">
    <location>
        <begin position="346"/>
        <end position="637"/>
    </location>
</feature>
<comment type="similarity">
    <text evidence="2">In the N-terminal section; belongs to the leguminous lectin family.</text>
</comment>
<comment type="subcellular location">
    <subcellularLocation>
        <location evidence="1">Cell membrane</location>
        <topology evidence="1">Single-pass type I membrane protein</topology>
    </subcellularLocation>
</comment>
<dbReference type="Gene3D" id="2.60.120.200">
    <property type="match status" value="1"/>
</dbReference>